<keyword evidence="5 6" id="KW-0472">Membrane</keyword>
<feature type="transmembrane region" description="Helical" evidence="6">
    <location>
        <begin position="680"/>
        <end position="704"/>
    </location>
</feature>
<feature type="transmembrane region" description="Helical" evidence="6">
    <location>
        <begin position="281"/>
        <end position="303"/>
    </location>
</feature>
<evidence type="ECO:0000256" key="1">
    <source>
        <dbReference type="ARBA" id="ARBA00004651"/>
    </source>
</evidence>
<evidence type="ECO:0000256" key="6">
    <source>
        <dbReference type="SAM" id="Phobius"/>
    </source>
</evidence>
<keyword evidence="2" id="KW-1003">Cell membrane</keyword>
<dbReference type="Pfam" id="PF12704">
    <property type="entry name" value="MacB_PCD"/>
    <property type="match status" value="2"/>
</dbReference>
<dbReference type="InterPro" id="IPR003838">
    <property type="entry name" value="ABC3_permease_C"/>
</dbReference>
<feature type="transmembrane region" description="Helical" evidence="6">
    <location>
        <begin position="428"/>
        <end position="447"/>
    </location>
</feature>
<accession>A0A6L3ZI91</accession>
<dbReference type="OrthoDB" id="8740261at2"/>
<dbReference type="PANTHER" id="PTHR30572:SF18">
    <property type="entry name" value="ABC-TYPE MACROLIDE FAMILY EXPORT SYSTEM PERMEASE COMPONENT 2"/>
    <property type="match status" value="1"/>
</dbReference>
<feature type="transmembrane region" description="Helical" evidence="6">
    <location>
        <begin position="21"/>
        <end position="41"/>
    </location>
</feature>
<name>A0A6L3ZI91_9FLAO</name>
<dbReference type="AlphaFoldDB" id="A0A6L3ZI91"/>
<dbReference type="PANTHER" id="PTHR30572">
    <property type="entry name" value="MEMBRANE COMPONENT OF TRANSPORTER-RELATED"/>
    <property type="match status" value="1"/>
</dbReference>
<keyword evidence="4 6" id="KW-1133">Transmembrane helix</keyword>
<comment type="subcellular location">
    <subcellularLocation>
        <location evidence="1">Cell membrane</location>
        <topology evidence="1">Multi-pass membrane protein</topology>
    </subcellularLocation>
</comment>
<dbReference type="GO" id="GO:0005886">
    <property type="term" value="C:plasma membrane"/>
    <property type="evidence" value="ECO:0007669"/>
    <property type="project" value="UniProtKB-SubCell"/>
</dbReference>
<feature type="transmembrane region" description="Helical" evidence="6">
    <location>
        <begin position="380"/>
        <end position="403"/>
    </location>
</feature>
<feature type="domain" description="MacB-like periplasmic core" evidence="8">
    <location>
        <begin position="20"/>
        <end position="239"/>
    </location>
</feature>
<proteinExistence type="predicted"/>
<evidence type="ECO:0000313" key="9">
    <source>
        <dbReference type="EMBL" id="KAB2816900.1"/>
    </source>
</evidence>
<feature type="transmembrane region" description="Helical" evidence="6">
    <location>
        <begin position="732"/>
        <end position="751"/>
    </location>
</feature>
<dbReference type="EMBL" id="WBVQ01000001">
    <property type="protein sequence ID" value="KAB2816900.1"/>
    <property type="molecule type" value="Genomic_DNA"/>
</dbReference>
<keyword evidence="3 6" id="KW-0812">Transmembrane</keyword>
<feature type="transmembrane region" description="Helical" evidence="6">
    <location>
        <begin position="763"/>
        <end position="784"/>
    </location>
</feature>
<sequence>MFNTSWRFFIRSVMQHRSYTLLNVLGLAVGLAVTLLVVLFLRNELTYDTRHPESDRIYRLTSYFYFETENHHYAPTGLGLAPLMQGESDAIEAYVRVGNAGKNVLLKHGQDAFYEDAVFYADSTYFDFFPSTFIYGDASDALRGENSLVLTQSLATSIFGDVNPVGEVLRTNSNRFVVTGVIEDLPQNEHIQFKALLPAFTEQLSQEDLVRTLWAASTFTYIRLKEGVGPSEINRAFREVHQKYMVDVASVINSDYDIIVEPLEEVHYGSKAEFDLPKGKLSYLFVFGGVGLLILALAMINYMNLATARASKRAKEIGVRKVLGSTRRDLIWQLLIESVTLTFVGLFLAVILVELLLQSEVLIVLMQKNISINVIDQPKFLWWGVITALVVGILSGIYPALYLSRIEVAESLKSAFKAGKSSVQMRRFLVGLQFTFSISVVVLAVFMTRQMSYMSDRYLGFNSEDIVLVPVQDTALREVVPEMIEELREQPHVLSVSSARNVPGDIIGRVLMHALNPQKVQATREAMDIMHVGEGYFHTMELEFLQGSSYTAVMDEDSVFQVVVNESLVEYFGWDDPIGEQLEWGLQENGRAYYTARIIGVVNDFNTSSLHSPVNPLVMFLDEEQRGTLHLRVDSENMKSAIASIEKVWNQHSISRPFEFSFLDEDLDMLYREDQRQSTLISMLTLVTILISTLGLLGLASYTIQQRYKEIGIRKVLGASVRQIVNLLFRDVAAMVALAVLISIPISYAVFQSWVSNFAYVTPVQWFVFVVIGLIAVIFSYVVVSLHSLKAARTNPVKSLKYE</sequence>
<evidence type="ECO:0000256" key="3">
    <source>
        <dbReference type="ARBA" id="ARBA00022692"/>
    </source>
</evidence>
<feature type="domain" description="ABC3 transporter permease C-terminal" evidence="7">
    <location>
        <begin position="290"/>
        <end position="407"/>
    </location>
</feature>
<evidence type="ECO:0000259" key="7">
    <source>
        <dbReference type="Pfam" id="PF02687"/>
    </source>
</evidence>
<organism evidence="9 10">
    <name type="scientific">Phaeocystidibacter marisrubri</name>
    <dbReference type="NCBI Taxonomy" id="1577780"/>
    <lineage>
        <taxon>Bacteria</taxon>
        <taxon>Pseudomonadati</taxon>
        <taxon>Bacteroidota</taxon>
        <taxon>Flavobacteriia</taxon>
        <taxon>Flavobacteriales</taxon>
        <taxon>Phaeocystidibacteraceae</taxon>
        <taxon>Phaeocystidibacter</taxon>
    </lineage>
</organism>
<feature type="domain" description="MacB-like periplasmic core" evidence="8">
    <location>
        <begin position="437"/>
        <end position="646"/>
    </location>
</feature>
<dbReference type="InterPro" id="IPR025857">
    <property type="entry name" value="MacB_PCD"/>
</dbReference>
<feature type="transmembrane region" description="Helical" evidence="6">
    <location>
        <begin position="330"/>
        <end position="357"/>
    </location>
</feature>
<dbReference type="Proteomes" id="UP000484164">
    <property type="component" value="Unassembled WGS sequence"/>
</dbReference>
<evidence type="ECO:0000259" key="8">
    <source>
        <dbReference type="Pfam" id="PF12704"/>
    </source>
</evidence>
<feature type="domain" description="ABC3 transporter permease C-terminal" evidence="7">
    <location>
        <begin position="683"/>
        <end position="795"/>
    </location>
</feature>
<reference evidence="9 10" key="1">
    <citation type="submission" date="2019-10" db="EMBL/GenBank/DDBJ databases">
        <title>Genome sequence of Phaeocystidibacter marisrubri JCM30614 (type strain).</title>
        <authorList>
            <person name="Bowman J.P."/>
        </authorList>
    </citation>
    <scope>NUCLEOTIDE SEQUENCE [LARGE SCALE GENOMIC DNA]</scope>
    <source>
        <strain evidence="9 10">JCM 30614</strain>
    </source>
</reference>
<evidence type="ECO:0000313" key="10">
    <source>
        <dbReference type="Proteomes" id="UP000484164"/>
    </source>
</evidence>
<evidence type="ECO:0000256" key="2">
    <source>
        <dbReference type="ARBA" id="ARBA00022475"/>
    </source>
</evidence>
<keyword evidence="10" id="KW-1185">Reference proteome</keyword>
<comment type="caution">
    <text evidence="9">The sequence shown here is derived from an EMBL/GenBank/DDBJ whole genome shotgun (WGS) entry which is preliminary data.</text>
</comment>
<dbReference type="InterPro" id="IPR050250">
    <property type="entry name" value="Macrolide_Exporter_MacB"/>
</dbReference>
<evidence type="ECO:0000256" key="4">
    <source>
        <dbReference type="ARBA" id="ARBA00022989"/>
    </source>
</evidence>
<evidence type="ECO:0000256" key="5">
    <source>
        <dbReference type="ARBA" id="ARBA00023136"/>
    </source>
</evidence>
<protein>
    <submittedName>
        <fullName evidence="9">FtsX-like permease family protein</fullName>
    </submittedName>
</protein>
<dbReference type="GO" id="GO:0022857">
    <property type="term" value="F:transmembrane transporter activity"/>
    <property type="evidence" value="ECO:0007669"/>
    <property type="project" value="TreeGrafter"/>
</dbReference>
<gene>
    <name evidence="9" type="ORF">F8C82_00445</name>
</gene>
<dbReference type="Pfam" id="PF02687">
    <property type="entry name" value="FtsX"/>
    <property type="match status" value="2"/>
</dbReference>